<name>A0A641LLV7_9BACE</name>
<gene>
    <name evidence="1" type="ORF">F3F94_20135</name>
</gene>
<evidence type="ECO:0000313" key="1">
    <source>
        <dbReference type="EMBL" id="KAA3707306.1"/>
    </source>
</evidence>
<dbReference type="EMBL" id="VWMU01000354">
    <property type="protein sequence ID" value="KAA3707306.1"/>
    <property type="molecule type" value="Genomic_DNA"/>
</dbReference>
<organism evidence="1">
    <name type="scientific">Bacteroides salyersiae</name>
    <dbReference type="NCBI Taxonomy" id="291644"/>
    <lineage>
        <taxon>Bacteria</taxon>
        <taxon>Pseudomonadati</taxon>
        <taxon>Bacteroidota</taxon>
        <taxon>Bacteroidia</taxon>
        <taxon>Bacteroidales</taxon>
        <taxon>Bacteroidaceae</taxon>
        <taxon>Bacteroides</taxon>
    </lineage>
</organism>
<protein>
    <submittedName>
        <fullName evidence="1">Uncharacterized protein</fullName>
    </submittedName>
</protein>
<proteinExistence type="predicted"/>
<reference evidence="1" key="1">
    <citation type="journal article" date="2019" name="Nat. Med.">
        <title>A library of human gut bacterial isolates paired with longitudinal multiomics data enables mechanistic microbiome research.</title>
        <authorList>
            <person name="Poyet M."/>
            <person name="Groussin M."/>
            <person name="Gibbons S.M."/>
            <person name="Avila-Pacheco J."/>
            <person name="Jiang X."/>
            <person name="Kearney S.M."/>
            <person name="Perrotta A.R."/>
            <person name="Berdy B."/>
            <person name="Zhao S."/>
            <person name="Lieberman T.D."/>
            <person name="Swanson P.K."/>
            <person name="Smith M."/>
            <person name="Roesemann S."/>
            <person name="Alexander J.E."/>
            <person name="Rich S.A."/>
            <person name="Livny J."/>
            <person name="Vlamakis H."/>
            <person name="Clish C."/>
            <person name="Bullock K."/>
            <person name="Deik A."/>
            <person name="Scott J."/>
            <person name="Pierce K.A."/>
            <person name="Xavier R.J."/>
            <person name="Alm E.J."/>
        </authorList>
    </citation>
    <scope>NUCLEOTIDE SEQUENCE</scope>
    <source>
        <strain evidence="1">BIOML-A21</strain>
    </source>
</reference>
<sequence length="116" mass="13870">MENLYSLIKNISDFYHFDYGYCFNLKKNQDLFSEVIDKKSFITSLFSVTSRVTSVQIEETKRRREVLLQVKQGVIPQIYEINIWNNKQLEQAIKEKLFINKTRKLNNNLNIVECRT</sequence>
<dbReference type="AlphaFoldDB" id="A0A641LLV7"/>
<comment type="caution">
    <text evidence="1">The sequence shown here is derived from an EMBL/GenBank/DDBJ whole genome shotgun (WGS) entry which is preliminary data.</text>
</comment>
<accession>A0A641LLV7</accession>